<dbReference type="GO" id="GO:0030162">
    <property type="term" value="P:regulation of proteolysis"/>
    <property type="evidence" value="ECO:0007669"/>
    <property type="project" value="TreeGrafter"/>
</dbReference>
<proteinExistence type="predicted"/>
<evidence type="ECO:0000256" key="1">
    <source>
        <dbReference type="SAM" id="Phobius"/>
    </source>
</evidence>
<dbReference type="InterPro" id="IPR000210">
    <property type="entry name" value="BTB/POZ_dom"/>
</dbReference>
<keyword evidence="1" id="KW-0472">Membrane</keyword>
<gene>
    <name evidence="3" type="ORF">B9Z65_8467</name>
</gene>
<evidence type="ECO:0000313" key="3">
    <source>
        <dbReference type="EMBL" id="PSK34141.1"/>
    </source>
</evidence>
<dbReference type="GO" id="GO:0005543">
    <property type="term" value="F:phospholipid binding"/>
    <property type="evidence" value="ECO:0007669"/>
    <property type="project" value="TreeGrafter"/>
</dbReference>
<accession>A0A2P7YDU0</accession>
<organism evidence="3 4">
    <name type="scientific">Elsinoe australis</name>
    <dbReference type="NCBI Taxonomy" id="40998"/>
    <lineage>
        <taxon>Eukaryota</taxon>
        <taxon>Fungi</taxon>
        <taxon>Dikarya</taxon>
        <taxon>Ascomycota</taxon>
        <taxon>Pezizomycotina</taxon>
        <taxon>Dothideomycetes</taxon>
        <taxon>Dothideomycetidae</taxon>
        <taxon>Myriangiales</taxon>
        <taxon>Elsinoaceae</taxon>
        <taxon>Elsinoe</taxon>
    </lineage>
</organism>
<dbReference type="InterPro" id="IPR035810">
    <property type="entry name" value="PEBP_euk"/>
</dbReference>
<dbReference type="InterPro" id="IPR011333">
    <property type="entry name" value="SKP1/BTB/POZ_sf"/>
</dbReference>
<comment type="caution">
    <text evidence="3">The sequence shown here is derived from an EMBL/GenBank/DDBJ whole genome shotgun (WGS) entry which is preliminary data.</text>
</comment>
<dbReference type="Gene3D" id="3.90.280.10">
    <property type="entry name" value="PEBP-like"/>
    <property type="match status" value="1"/>
</dbReference>
<feature type="domain" description="BTB" evidence="2">
    <location>
        <begin position="252"/>
        <end position="321"/>
    </location>
</feature>
<dbReference type="PANTHER" id="PTHR11362">
    <property type="entry name" value="PHOSPHATIDYLETHANOLAMINE-BINDING PROTEIN"/>
    <property type="match status" value="1"/>
</dbReference>
<dbReference type="GO" id="GO:0030414">
    <property type="term" value="F:peptidase inhibitor activity"/>
    <property type="evidence" value="ECO:0007669"/>
    <property type="project" value="TreeGrafter"/>
</dbReference>
<keyword evidence="1" id="KW-1133">Transmembrane helix</keyword>
<evidence type="ECO:0000313" key="4">
    <source>
        <dbReference type="Proteomes" id="UP000243723"/>
    </source>
</evidence>
<protein>
    <submittedName>
        <fullName evidence="3">OV-16 antigen</fullName>
    </submittedName>
</protein>
<keyword evidence="4" id="KW-1185">Reference proteome</keyword>
<dbReference type="SUPFAM" id="SSF49777">
    <property type="entry name" value="PEBP-like"/>
    <property type="match status" value="1"/>
</dbReference>
<dbReference type="STRING" id="40998.A0A2P7YDU0"/>
<name>A0A2P7YDU0_9PEZI</name>
<reference evidence="3 4" key="1">
    <citation type="submission" date="2017-05" db="EMBL/GenBank/DDBJ databases">
        <title>Draft genome sequence of Elsinoe australis.</title>
        <authorList>
            <person name="Cheng Q."/>
        </authorList>
    </citation>
    <scope>NUCLEOTIDE SEQUENCE [LARGE SCALE GENOMIC DNA]</scope>
    <source>
        <strain evidence="3 4">NL1</strain>
    </source>
</reference>
<evidence type="ECO:0000259" key="2">
    <source>
        <dbReference type="PROSITE" id="PS50097"/>
    </source>
</evidence>
<dbReference type="InterPro" id="IPR008914">
    <property type="entry name" value="PEBP"/>
</dbReference>
<sequence length="359" mass="39457">MGKENNPPIPARLEKATIKLAFKSIFIAFFVAIISILLLRQVSNNQKAMSSIGSHATSLVASLSEVNLNPGDVSLIPKDFKPTTELGITFGDKQVKQGNIVRVSEAKPSPTVSFAAEDGASADQTYTLLLVDPDAPTPDDPKFAWWRHWVLSGLKPGTPAEQTNDALTAYLSPGPKDDSKPHRYLFLLYREPQGLSLSKADVGGEEFVDRRSFRAEEFVEKHGLKLVALNWMRGAGDGWNDENPGWKDQFCTTAKVLVGPEQTSFTVSIALLSRVSPVFKAALGTDWTNNGSKPLELKEDDPLIFAVFLDWAHSGRFMVMQPNKGNEPDRPTLSSLCKLYICADCRQIRALQNDVIAAI</sequence>
<dbReference type="Proteomes" id="UP000243723">
    <property type="component" value="Unassembled WGS sequence"/>
</dbReference>
<dbReference type="Gene3D" id="3.30.710.10">
    <property type="entry name" value="Potassium Channel Kv1.1, Chain A"/>
    <property type="match status" value="1"/>
</dbReference>
<dbReference type="PROSITE" id="PS50097">
    <property type="entry name" value="BTB"/>
    <property type="match status" value="1"/>
</dbReference>
<dbReference type="CDD" id="cd18186">
    <property type="entry name" value="BTB_POZ_ZBTB_KLHL-like"/>
    <property type="match status" value="1"/>
</dbReference>
<dbReference type="InterPro" id="IPR036610">
    <property type="entry name" value="PEBP-like_sf"/>
</dbReference>
<feature type="transmembrane region" description="Helical" evidence="1">
    <location>
        <begin position="20"/>
        <end position="39"/>
    </location>
</feature>
<dbReference type="OrthoDB" id="2506647at2759"/>
<dbReference type="GO" id="GO:0046578">
    <property type="term" value="P:regulation of Ras protein signal transduction"/>
    <property type="evidence" value="ECO:0007669"/>
    <property type="project" value="TreeGrafter"/>
</dbReference>
<dbReference type="CDD" id="cd00866">
    <property type="entry name" value="PEBP_euk"/>
    <property type="match status" value="1"/>
</dbReference>
<keyword evidence="1" id="KW-0812">Transmembrane</keyword>
<dbReference type="AlphaFoldDB" id="A0A2P7YDU0"/>
<dbReference type="Pfam" id="PF01161">
    <property type="entry name" value="PBP"/>
    <property type="match status" value="1"/>
</dbReference>
<dbReference type="SUPFAM" id="SSF54695">
    <property type="entry name" value="POZ domain"/>
    <property type="match status" value="1"/>
</dbReference>
<dbReference type="PANTHER" id="PTHR11362:SF85">
    <property type="entry name" value="INHIBITOR (TFS1), PUTATIVE (AFU_ORTHOLOGUE AFUA_4G08120)-RELATED"/>
    <property type="match status" value="1"/>
</dbReference>
<dbReference type="EMBL" id="NHZQ01000447">
    <property type="protein sequence ID" value="PSK34141.1"/>
    <property type="molecule type" value="Genomic_DNA"/>
</dbReference>